<dbReference type="SUPFAM" id="SSF75005">
    <property type="entry name" value="Arabinanase/levansucrase/invertase"/>
    <property type="match status" value="1"/>
</dbReference>
<organism evidence="2">
    <name type="scientific">Clostridium botulinum</name>
    <dbReference type="NCBI Taxonomy" id="1491"/>
    <lineage>
        <taxon>Bacteria</taxon>
        <taxon>Bacillati</taxon>
        <taxon>Bacillota</taxon>
        <taxon>Clostridia</taxon>
        <taxon>Eubacteriales</taxon>
        <taxon>Clostridiaceae</taxon>
        <taxon>Clostridium</taxon>
    </lineage>
</organism>
<feature type="compositionally biased region" description="Low complexity" evidence="1">
    <location>
        <begin position="439"/>
        <end position="476"/>
    </location>
</feature>
<reference evidence="2" key="1">
    <citation type="submission" date="2019-04" db="EMBL/GenBank/DDBJ databases">
        <title>Genome sequencing of Clostridium botulinum Groups I-IV and Clostridium butyricum.</title>
        <authorList>
            <person name="Brunt J."/>
            <person name="Van Vliet A.H.M."/>
            <person name="Stringer S.C."/>
            <person name="Carter A.T."/>
            <person name="Peck M.W."/>
        </authorList>
    </citation>
    <scope>NUCLEOTIDE SEQUENCE</scope>
    <source>
        <strain evidence="3">7221C</strain>
        <strain evidence="2">Colworth BL165</strain>
    </source>
</reference>
<sequence>MKRIIKTLSFSAIIFSAGFVFTNNMIGKVDNESLVKKYAINEKRKIASIAYAESRDDTYGLKVQNAIRPLKTPTYDGSNQAVHPKVLYFKNGWNGYKYWMGITPYPYGNDDYENPQILVSNDGINFKSPKGPNKPLFVPSDVKRGGHYSDIHLCAVNDTLEVYFRYNPAKTEKNEVDNYKNYIYVTKSKDGIHWTDKQLVLDYKTFKIPCAYLSPIINFDKGKYTIWFANYDGNLYYTETYNWSSFKDLKKCNFPGVPQKLKIWHQDLIKTDLGYEFVCCAYGEIFLNQNIYYSLSKDGINFKPFKKLMEPTHKIGTFDEKTLYRPSLVKRDGQYLLYYSAMDSKLKWHIGMSKDSKGIKIKDLEYEKYINPQIKIENNIEKNKNHIKNNKNDIKNINNKGIKHNRDIKKNNNINNNINKNINNNINNNSQEQINNKNIKQVPKKNNNINNNKTNKPLDNKNINNNVINNNPNKNNNDNKNEGNKDNINKESNNKGNGPNNVDENVVCDK</sequence>
<dbReference type="EMBL" id="SXDK01000017">
    <property type="protein sequence ID" value="NFU60560.1"/>
    <property type="molecule type" value="Genomic_DNA"/>
</dbReference>
<protein>
    <submittedName>
        <fullName evidence="2">Uncharacterized protein</fullName>
    </submittedName>
</protein>
<proteinExistence type="predicted"/>
<gene>
    <name evidence="2" type="ORF">FCV13_11210</name>
    <name evidence="3" type="ORF">FDF67_10195</name>
</gene>
<evidence type="ECO:0000256" key="1">
    <source>
        <dbReference type="SAM" id="MobiDB-lite"/>
    </source>
</evidence>
<evidence type="ECO:0000313" key="3">
    <source>
        <dbReference type="EMBL" id="NFU60560.1"/>
    </source>
</evidence>
<dbReference type="Proteomes" id="UP000785180">
    <property type="component" value="Unassembled WGS sequence"/>
</dbReference>
<evidence type="ECO:0000313" key="2">
    <source>
        <dbReference type="EMBL" id="NFD88563.1"/>
    </source>
</evidence>
<feature type="compositionally biased region" description="Polar residues" evidence="1">
    <location>
        <begin position="494"/>
        <end position="503"/>
    </location>
</feature>
<name>A0A6G4DCA1_CLOBO</name>
<feature type="compositionally biased region" description="Basic and acidic residues" evidence="1">
    <location>
        <begin position="477"/>
        <end position="493"/>
    </location>
</feature>
<dbReference type="EMBL" id="SWNS01000020">
    <property type="protein sequence ID" value="NFD88563.1"/>
    <property type="molecule type" value="Genomic_DNA"/>
</dbReference>
<dbReference type="InterPro" id="IPR023296">
    <property type="entry name" value="Glyco_hydro_beta-prop_sf"/>
</dbReference>
<dbReference type="Gene3D" id="2.115.10.20">
    <property type="entry name" value="Glycosyl hydrolase domain, family 43"/>
    <property type="match status" value="2"/>
</dbReference>
<feature type="region of interest" description="Disordered" evidence="1">
    <location>
        <begin position="439"/>
        <end position="510"/>
    </location>
</feature>
<dbReference type="RefSeq" id="WP_198091316.1">
    <property type="nucleotide sequence ID" value="NZ_CP063816.1"/>
</dbReference>
<comment type="caution">
    <text evidence="2">The sequence shown here is derived from an EMBL/GenBank/DDBJ whole genome shotgun (WGS) entry which is preliminary data.</text>
</comment>
<accession>A0A6G4DCA1</accession>
<dbReference type="AlphaFoldDB" id="A0A6G4DCA1"/>